<proteinExistence type="predicted"/>
<comment type="caution">
    <text evidence="1">The sequence shown here is derived from an EMBL/GenBank/DDBJ whole genome shotgun (WGS) entry which is preliminary data.</text>
</comment>
<protein>
    <submittedName>
        <fullName evidence="1">Uncharacterized protein</fullName>
    </submittedName>
</protein>
<organism evidence="1 2">
    <name type="scientific">Candidatus Viridilinea halotolerans</name>
    <dbReference type="NCBI Taxonomy" id="2491704"/>
    <lineage>
        <taxon>Bacteria</taxon>
        <taxon>Bacillati</taxon>
        <taxon>Chloroflexota</taxon>
        <taxon>Chloroflexia</taxon>
        <taxon>Chloroflexales</taxon>
        <taxon>Chloroflexineae</taxon>
        <taxon>Oscillochloridaceae</taxon>
        <taxon>Candidatus Viridilinea</taxon>
    </lineage>
</organism>
<accession>A0A426TSI3</accession>
<dbReference type="AlphaFoldDB" id="A0A426TSI3"/>
<dbReference type="Proteomes" id="UP000280307">
    <property type="component" value="Unassembled WGS sequence"/>
</dbReference>
<name>A0A426TSI3_9CHLR</name>
<evidence type="ECO:0000313" key="1">
    <source>
        <dbReference type="EMBL" id="RRR66989.1"/>
    </source>
</evidence>
<dbReference type="EMBL" id="RSAS01000816">
    <property type="protein sequence ID" value="RRR66989.1"/>
    <property type="molecule type" value="Genomic_DNA"/>
</dbReference>
<reference evidence="1 2" key="1">
    <citation type="submission" date="2018-12" db="EMBL/GenBank/DDBJ databases">
        <title>Genome Sequence of Candidatus Viridilinea halotolerans isolated from saline sulfide-rich spring.</title>
        <authorList>
            <person name="Grouzdev D.S."/>
            <person name="Burganskaya E.I."/>
            <person name="Krutkina M.S."/>
            <person name="Sukhacheva M.V."/>
            <person name="Gorlenko V.M."/>
        </authorList>
    </citation>
    <scope>NUCLEOTIDE SEQUENCE [LARGE SCALE GENOMIC DNA]</scope>
    <source>
        <strain evidence="1">Chok-6</strain>
    </source>
</reference>
<gene>
    <name evidence="1" type="ORF">EI684_19750</name>
</gene>
<sequence>MHQPSLKTVSVFRRHYGRRYTELPVDGIDQTAFFISCADTFMRPEHYDLRPGDIVRWRQEEGYVEAVISNVTREPKAVRVALHECHALPADFFPY</sequence>
<evidence type="ECO:0000313" key="2">
    <source>
        <dbReference type="Proteomes" id="UP000280307"/>
    </source>
</evidence>